<dbReference type="SUPFAM" id="SSF52833">
    <property type="entry name" value="Thioredoxin-like"/>
    <property type="match status" value="1"/>
</dbReference>
<dbReference type="EMBL" id="JADBJN010000004">
    <property type="protein sequence ID" value="KAG5666842.1"/>
    <property type="molecule type" value="Genomic_DNA"/>
</dbReference>
<dbReference type="Pfam" id="PF02798">
    <property type="entry name" value="GST_N"/>
    <property type="match status" value="1"/>
</dbReference>
<evidence type="ECO:0000313" key="8">
    <source>
        <dbReference type="EMBL" id="KAG5666842.1"/>
    </source>
</evidence>
<protein>
    <recommendedName>
        <fullName evidence="2">glutathione transferase</fullName>
        <ecNumber evidence="2">2.5.1.18</ecNumber>
    </recommendedName>
</protein>
<accession>A0A9J6BAX7</accession>
<dbReference type="InterPro" id="IPR036249">
    <property type="entry name" value="Thioredoxin-like_sf"/>
</dbReference>
<dbReference type="GO" id="GO:0004602">
    <property type="term" value="F:glutathione peroxidase activity"/>
    <property type="evidence" value="ECO:0007669"/>
    <property type="project" value="UniProtKB-ARBA"/>
</dbReference>
<dbReference type="FunFam" id="1.20.1050.10:FF:000030">
    <property type="entry name" value="Glutathione S-transferase S1"/>
    <property type="match status" value="1"/>
</dbReference>
<feature type="domain" description="GST C-terminal" evidence="7">
    <location>
        <begin position="82"/>
        <end position="215"/>
    </location>
</feature>
<gene>
    <name evidence="8" type="ORF">PVAND_014852</name>
</gene>
<comment type="similarity">
    <text evidence="4">Belongs to the GST superfamily. Sigma family.</text>
</comment>
<dbReference type="GO" id="GO:0004364">
    <property type="term" value="F:glutathione transferase activity"/>
    <property type="evidence" value="ECO:0007669"/>
    <property type="project" value="UniProtKB-EC"/>
</dbReference>
<dbReference type="EC" id="2.5.1.18" evidence="2"/>
<evidence type="ECO:0000313" key="9">
    <source>
        <dbReference type="Proteomes" id="UP001107558"/>
    </source>
</evidence>
<dbReference type="SUPFAM" id="SSF47616">
    <property type="entry name" value="GST C-terminal domain-like"/>
    <property type="match status" value="1"/>
</dbReference>
<dbReference type="PANTHER" id="PTHR11571">
    <property type="entry name" value="GLUTATHIONE S-TRANSFERASE"/>
    <property type="match status" value="1"/>
</dbReference>
<dbReference type="InterPro" id="IPR004046">
    <property type="entry name" value="GST_C"/>
</dbReference>
<evidence type="ECO:0000259" key="6">
    <source>
        <dbReference type="PROSITE" id="PS50404"/>
    </source>
</evidence>
<evidence type="ECO:0000256" key="2">
    <source>
        <dbReference type="ARBA" id="ARBA00012452"/>
    </source>
</evidence>
<comment type="subunit">
    <text evidence="1">Homodimer.</text>
</comment>
<comment type="caution">
    <text evidence="8">The sequence shown here is derived from an EMBL/GenBank/DDBJ whole genome shotgun (WGS) entry which is preliminary data.</text>
</comment>
<reference evidence="8" key="1">
    <citation type="submission" date="2021-03" db="EMBL/GenBank/DDBJ databases">
        <title>Chromosome level genome of the anhydrobiotic midge Polypedilum vanderplanki.</title>
        <authorList>
            <person name="Yoshida Y."/>
            <person name="Kikawada T."/>
            <person name="Gusev O."/>
        </authorList>
    </citation>
    <scope>NUCLEOTIDE SEQUENCE</scope>
    <source>
        <strain evidence="8">NIAS01</strain>
        <tissue evidence="8">Whole body or cell culture</tissue>
    </source>
</reference>
<dbReference type="CDD" id="cd03039">
    <property type="entry name" value="GST_N_Sigma_like"/>
    <property type="match status" value="1"/>
</dbReference>
<dbReference type="InterPro" id="IPR040079">
    <property type="entry name" value="Glutathione_S-Trfase"/>
</dbReference>
<keyword evidence="9" id="KW-1185">Reference proteome</keyword>
<dbReference type="Gene3D" id="1.20.1050.130">
    <property type="match status" value="1"/>
</dbReference>
<dbReference type="InterPro" id="IPR010987">
    <property type="entry name" value="Glutathione-S-Trfase_C-like"/>
</dbReference>
<dbReference type="PANTHER" id="PTHR11571:SF224">
    <property type="entry name" value="HEMATOPOIETIC PROSTAGLANDIN D SYNTHASE"/>
    <property type="match status" value="1"/>
</dbReference>
<feature type="domain" description="GST N-terminal" evidence="6">
    <location>
        <begin position="2"/>
        <end position="80"/>
    </location>
</feature>
<evidence type="ECO:0000259" key="7">
    <source>
        <dbReference type="PROSITE" id="PS50405"/>
    </source>
</evidence>
<proteinExistence type="inferred from homology"/>
<dbReference type="PROSITE" id="PS50405">
    <property type="entry name" value="GST_CTER"/>
    <property type="match status" value="1"/>
</dbReference>
<organism evidence="8 9">
    <name type="scientific">Polypedilum vanderplanki</name>
    <name type="common">Sleeping chironomid midge</name>
    <dbReference type="NCBI Taxonomy" id="319348"/>
    <lineage>
        <taxon>Eukaryota</taxon>
        <taxon>Metazoa</taxon>
        <taxon>Ecdysozoa</taxon>
        <taxon>Arthropoda</taxon>
        <taxon>Hexapoda</taxon>
        <taxon>Insecta</taxon>
        <taxon>Pterygota</taxon>
        <taxon>Neoptera</taxon>
        <taxon>Endopterygota</taxon>
        <taxon>Diptera</taxon>
        <taxon>Nematocera</taxon>
        <taxon>Chironomoidea</taxon>
        <taxon>Chironomidae</taxon>
        <taxon>Chironominae</taxon>
        <taxon>Polypedilum</taxon>
        <taxon>Polypedilum</taxon>
    </lineage>
</organism>
<dbReference type="SFLD" id="SFLDS00019">
    <property type="entry name" value="Glutathione_Transferase_(cytos"/>
    <property type="match status" value="1"/>
</dbReference>
<comment type="catalytic activity">
    <reaction evidence="5">
        <text>RX + glutathione = an S-substituted glutathione + a halide anion + H(+)</text>
        <dbReference type="Rhea" id="RHEA:16437"/>
        <dbReference type="ChEBI" id="CHEBI:15378"/>
        <dbReference type="ChEBI" id="CHEBI:16042"/>
        <dbReference type="ChEBI" id="CHEBI:17792"/>
        <dbReference type="ChEBI" id="CHEBI:57925"/>
        <dbReference type="ChEBI" id="CHEBI:90779"/>
        <dbReference type="EC" id="2.5.1.18"/>
    </reaction>
</comment>
<dbReference type="InterPro" id="IPR004045">
    <property type="entry name" value="Glutathione_S-Trfase_N"/>
</dbReference>
<dbReference type="SFLD" id="SFLDG01205">
    <property type="entry name" value="AMPS.1"/>
    <property type="match status" value="1"/>
</dbReference>
<dbReference type="SFLD" id="SFLDG00363">
    <property type="entry name" value="AMPS_(cytGST):_Alpha-__Mu-__Pi"/>
    <property type="match status" value="1"/>
</dbReference>
<dbReference type="InterPro" id="IPR036282">
    <property type="entry name" value="Glutathione-S-Trfase_C_sf"/>
</dbReference>
<name>A0A9J6BAX7_POLVA</name>
<dbReference type="AlphaFoldDB" id="A0A9J6BAX7"/>
<dbReference type="InterPro" id="IPR050213">
    <property type="entry name" value="GST_superfamily"/>
</dbReference>
<dbReference type="CDD" id="cd03192">
    <property type="entry name" value="GST_C_Sigma_like"/>
    <property type="match status" value="1"/>
</dbReference>
<evidence type="ECO:0000256" key="3">
    <source>
        <dbReference type="ARBA" id="ARBA00022679"/>
    </source>
</evidence>
<dbReference type="GO" id="GO:0006749">
    <property type="term" value="P:glutathione metabolic process"/>
    <property type="evidence" value="ECO:0007669"/>
    <property type="project" value="TreeGrafter"/>
</dbReference>
<evidence type="ECO:0000256" key="1">
    <source>
        <dbReference type="ARBA" id="ARBA00011738"/>
    </source>
</evidence>
<dbReference type="Pfam" id="PF14497">
    <property type="entry name" value="GST_C_3"/>
    <property type="match status" value="1"/>
</dbReference>
<keyword evidence="3" id="KW-0808">Transferase</keyword>
<evidence type="ECO:0000256" key="5">
    <source>
        <dbReference type="ARBA" id="ARBA00047960"/>
    </source>
</evidence>
<dbReference type="PROSITE" id="PS50404">
    <property type="entry name" value="GST_NTER"/>
    <property type="match status" value="1"/>
</dbReference>
<evidence type="ECO:0000256" key="4">
    <source>
        <dbReference type="ARBA" id="ARBA00038317"/>
    </source>
</evidence>
<sequence length="215" mass="25103">MSSYKVIYYNNRGRAEAIRFLLSYAGIEFEDFRFESKDDWPKYKPSMPYGKVPVLEIDGVKYSNTLAICAYLGKKFNLNGSSDLEALQIHTAAAFVYDLIDIVGDVLYGYRFSFTEESYEKEFKKLFDETIPSALEKFEKIVNKNDGYFVNGKLSWADIFFASIFESIYGICAYMDIELKNDLLENYENLRKLYEEVRNIENINHWIAKRPETKG</sequence>
<dbReference type="FunFam" id="3.40.30.10:FF:000035">
    <property type="entry name" value="hematopoietic prostaglandin D synthase"/>
    <property type="match status" value="1"/>
</dbReference>
<dbReference type="OrthoDB" id="414243at2759"/>
<dbReference type="Proteomes" id="UP001107558">
    <property type="component" value="Chromosome 4"/>
</dbReference>